<sequence>MWHTLKNGRQSINGRDGEQLKRRCCQSNKRKKGRAVNWQGRHLFVGQTQRGMPLVLPVPANIQTSVKELKKRTRNPPLIKSACTENWDNQRRR</sequence>
<feature type="compositionally biased region" description="Basic residues" evidence="1">
    <location>
        <begin position="22"/>
        <end position="33"/>
    </location>
</feature>
<name>A0ABR0ADM3_9CRUS</name>
<organism evidence="2 3">
    <name type="scientific">Daphnia magna</name>
    <dbReference type="NCBI Taxonomy" id="35525"/>
    <lineage>
        <taxon>Eukaryota</taxon>
        <taxon>Metazoa</taxon>
        <taxon>Ecdysozoa</taxon>
        <taxon>Arthropoda</taxon>
        <taxon>Crustacea</taxon>
        <taxon>Branchiopoda</taxon>
        <taxon>Diplostraca</taxon>
        <taxon>Cladocera</taxon>
        <taxon>Anomopoda</taxon>
        <taxon>Daphniidae</taxon>
        <taxon>Daphnia</taxon>
    </lineage>
</organism>
<accession>A0ABR0ADM3</accession>
<keyword evidence="3" id="KW-1185">Reference proteome</keyword>
<evidence type="ECO:0000313" key="3">
    <source>
        <dbReference type="Proteomes" id="UP001234178"/>
    </source>
</evidence>
<feature type="region of interest" description="Disordered" evidence="1">
    <location>
        <begin position="1"/>
        <end position="33"/>
    </location>
</feature>
<protein>
    <submittedName>
        <fullName evidence="2">Uncharacterized protein</fullName>
    </submittedName>
</protein>
<evidence type="ECO:0000313" key="2">
    <source>
        <dbReference type="EMBL" id="KAK4023226.1"/>
    </source>
</evidence>
<gene>
    <name evidence="2" type="ORF">OUZ56_008649</name>
</gene>
<dbReference type="Proteomes" id="UP001234178">
    <property type="component" value="Unassembled WGS sequence"/>
</dbReference>
<proteinExistence type="predicted"/>
<dbReference type="EMBL" id="JAOYFB010000037">
    <property type="protein sequence ID" value="KAK4023226.1"/>
    <property type="molecule type" value="Genomic_DNA"/>
</dbReference>
<comment type="caution">
    <text evidence="2">The sequence shown here is derived from an EMBL/GenBank/DDBJ whole genome shotgun (WGS) entry which is preliminary data.</text>
</comment>
<evidence type="ECO:0000256" key="1">
    <source>
        <dbReference type="SAM" id="MobiDB-lite"/>
    </source>
</evidence>
<reference evidence="2 3" key="1">
    <citation type="journal article" date="2023" name="Nucleic Acids Res.">
        <title>The hologenome of Daphnia magna reveals possible DNA methylation and microbiome-mediated evolution of the host genome.</title>
        <authorList>
            <person name="Chaturvedi A."/>
            <person name="Li X."/>
            <person name="Dhandapani V."/>
            <person name="Marshall H."/>
            <person name="Kissane S."/>
            <person name="Cuenca-Cambronero M."/>
            <person name="Asole G."/>
            <person name="Calvet F."/>
            <person name="Ruiz-Romero M."/>
            <person name="Marangio P."/>
            <person name="Guigo R."/>
            <person name="Rago D."/>
            <person name="Mirbahai L."/>
            <person name="Eastwood N."/>
            <person name="Colbourne J.K."/>
            <person name="Zhou J."/>
            <person name="Mallon E."/>
            <person name="Orsini L."/>
        </authorList>
    </citation>
    <scope>NUCLEOTIDE SEQUENCE [LARGE SCALE GENOMIC DNA]</scope>
    <source>
        <strain evidence="2">LRV0_1</strain>
    </source>
</reference>